<proteinExistence type="predicted"/>
<comment type="caution">
    <text evidence="1">The sequence shown here is derived from an EMBL/GenBank/DDBJ whole genome shotgun (WGS) entry which is preliminary data.</text>
</comment>
<gene>
    <name evidence="1" type="ORF">E2C01_077292</name>
</gene>
<dbReference type="Proteomes" id="UP000324222">
    <property type="component" value="Unassembled WGS sequence"/>
</dbReference>
<accession>A0A5B7ILS8</accession>
<organism evidence="1 2">
    <name type="scientific">Portunus trituberculatus</name>
    <name type="common">Swimming crab</name>
    <name type="synonym">Neptunus trituberculatus</name>
    <dbReference type="NCBI Taxonomy" id="210409"/>
    <lineage>
        <taxon>Eukaryota</taxon>
        <taxon>Metazoa</taxon>
        <taxon>Ecdysozoa</taxon>
        <taxon>Arthropoda</taxon>
        <taxon>Crustacea</taxon>
        <taxon>Multicrustacea</taxon>
        <taxon>Malacostraca</taxon>
        <taxon>Eumalacostraca</taxon>
        <taxon>Eucarida</taxon>
        <taxon>Decapoda</taxon>
        <taxon>Pleocyemata</taxon>
        <taxon>Brachyura</taxon>
        <taxon>Eubrachyura</taxon>
        <taxon>Portunoidea</taxon>
        <taxon>Portunidae</taxon>
        <taxon>Portuninae</taxon>
        <taxon>Portunus</taxon>
    </lineage>
</organism>
<evidence type="ECO:0000313" key="2">
    <source>
        <dbReference type="Proteomes" id="UP000324222"/>
    </source>
</evidence>
<protein>
    <submittedName>
        <fullName evidence="1">Uncharacterized protein</fullName>
    </submittedName>
</protein>
<reference evidence="1 2" key="1">
    <citation type="submission" date="2019-05" db="EMBL/GenBank/DDBJ databases">
        <title>Another draft genome of Portunus trituberculatus and its Hox gene families provides insights of decapod evolution.</title>
        <authorList>
            <person name="Jeong J.-H."/>
            <person name="Song I."/>
            <person name="Kim S."/>
            <person name="Choi T."/>
            <person name="Kim D."/>
            <person name="Ryu S."/>
            <person name="Kim W."/>
        </authorList>
    </citation>
    <scope>NUCLEOTIDE SEQUENCE [LARGE SCALE GENOMIC DNA]</scope>
    <source>
        <tissue evidence="1">Muscle</tissue>
    </source>
</reference>
<keyword evidence="2" id="KW-1185">Reference proteome</keyword>
<evidence type="ECO:0000313" key="1">
    <source>
        <dbReference type="EMBL" id="MPC82617.1"/>
    </source>
</evidence>
<name>A0A5B7ILS8_PORTR</name>
<sequence length="63" mass="6926">MAETAHGSVTFLESVEFVVITTEAIHEERQPLARRVSQDTTKSRIFGRLVTAQSVKANTPVAL</sequence>
<dbReference type="EMBL" id="VSRR010060278">
    <property type="protein sequence ID" value="MPC82617.1"/>
    <property type="molecule type" value="Genomic_DNA"/>
</dbReference>
<dbReference type="AlphaFoldDB" id="A0A5B7ILS8"/>